<dbReference type="InterPro" id="IPR036187">
    <property type="entry name" value="DNA_mismatch_repair_MutS_sf"/>
</dbReference>
<dbReference type="OrthoDB" id="121051at2759"/>
<reference evidence="10" key="1">
    <citation type="submission" date="2018-04" db="EMBL/GenBank/DDBJ databases">
        <title>Transcriptome assembly of Sipha flava.</title>
        <authorList>
            <person name="Scully E.D."/>
            <person name="Geib S.M."/>
            <person name="Palmer N.A."/>
            <person name="Koch K."/>
            <person name="Bradshaw J."/>
            <person name="Heng-Moss T."/>
            <person name="Sarath G."/>
        </authorList>
    </citation>
    <scope>NUCLEOTIDE SEQUENCE</scope>
</reference>
<name>A0A2S2R3P4_9HEMI</name>
<sequence length="1185" mass="133454">MSKNTLFNYFSRSPAAASNGASNTSGSSSSATPSKRQSSKQNSATPKRTPKSVNKSAKKDTVSNSSKKTTEKRKPKKLEESFEDDQNDEVMPVKKRPRLALEELSDIEDDSGDEYVPDKKLLNKSDIESESEESPASSSESEDSPEPSDDSFIDDGSDEDVSPVKKKRGKSSKSVETNGKANSSILNKSAADKPTKEATKCIIDHDNWPHLKYEFLKPDKIKDANKKSPSDPNYNPRTLYVPEDFKQKLTPGVRQWWELKSQYFDCILFFKVGKFYEMYHMDAVTTAKELNLLYMRGEFAHVGFPETAYGRFSAILVEKGYKVARIEQTETPDMMAERCKTLKKTTKFDKVVRREICRITSKGTRTFGIIDGETKDAEHFFLIAISEKEITNSTSLYGVCFIDTSIGLFHLGQFEDDCHCSRLRTLCAHFPPVQVLTERNKLTMRTKKVIDTMLSNAVKETLMPDTEFWTSSKTLLTLAEGDYFKNNDVVTYPEKLKIFLGSDSDLQLSANDKCELGIRSLGAVIWYLKRCKMDFHLLSRGRFDIFKPVDVECTDISNQDNLNTKHMILDAITLKNLHILENSTGSNVGTLLNKLNHCSTPFGKRLLHQWLCNPLTTISSIVARQNAISSLIVVPDLMQEIRSELANLPDLERLFSRIYSQSTNGVEADHAETRAIYFEEKVYSKRKIVDFITILKGFRTSVKVMEILQKANLAEGTESNLLTTICNYSNSSTPGEFPYLTELLDNFENSFDHNEAMKNGRILPGPGMDDEYDKVIENIKEVEIELKSYLKEQCKYFGCNVQYFGTDKKRYQLEVPESAAKKAGDGYAVQNQKKGFKRFTTDRTKELLNKMLSHENEKTEVLKNIRERVFSRFCDKFDDWNSAIQCLATLDVFMSLAEYCRCEEEVMCIPKFVPAIKGKKPFVDLVDGRYPCGSGGESFISNDTVIGKEEDKTWNASLILVTGPNMGGKSTLMRQLGIISVMAHMGCHVPAKSFVLNPIDRIFTRIGANDNIIAGESTFFVELCETAAILHHASRFSLVLIDELGRGTSTYDGTAIASAVVSELILKQSRTLFSTHYHSLVEDFKTNSMVALGHMACMVENDETNELDTEQTQETITFLYKFVNGACPKSYGFNAARLAGMPANIIKIGLQRAKEFEIAAKRRILFKTLFTSNDQSAVKTAILAL</sequence>
<dbReference type="Gene3D" id="1.10.1420.10">
    <property type="match status" value="2"/>
</dbReference>
<dbReference type="GO" id="GO:0006298">
    <property type="term" value="P:mismatch repair"/>
    <property type="evidence" value="ECO:0007669"/>
    <property type="project" value="InterPro"/>
</dbReference>
<dbReference type="Pfam" id="PF05192">
    <property type="entry name" value="MutS_III"/>
    <property type="match status" value="1"/>
</dbReference>
<dbReference type="Pfam" id="PF01624">
    <property type="entry name" value="MutS_I"/>
    <property type="match status" value="1"/>
</dbReference>
<dbReference type="PANTHER" id="PTHR11361">
    <property type="entry name" value="DNA MISMATCH REPAIR PROTEIN MUTS FAMILY MEMBER"/>
    <property type="match status" value="1"/>
</dbReference>
<dbReference type="InterPro" id="IPR007860">
    <property type="entry name" value="DNA_mmatch_repair_MutS_con_dom"/>
</dbReference>
<feature type="compositionally biased region" description="Acidic residues" evidence="8">
    <location>
        <begin position="140"/>
        <end position="161"/>
    </location>
</feature>
<dbReference type="Proteomes" id="UP000694846">
    <property type="component" value="Unplaced"/>
</dbReference>
<feature type="domain" description="DNA mismatch repair proteins mutS family" evidence="9">
    <location>
        <begin position="1037"/>
        <end position="1053"/>
    </location>
</feature>
<dbReference type="InterPro" id="IPR000432">
    <property type="entry name" value="DNA_mismatch_repair_MutS_C"/>
</dbReference>
<comment type="function">
    <text evidence="6 7">Component of the post-replicative DNA mismatch repair system (MMR).</text>
</comment>
<evidence type="ECO:0000256" key="3">
    <source>
        <dbReference type="ARBA" id="ARBA00022763"/>
    </source>
</evidence>
<dbReference type="Gene3D" id="3.40.1170.10">
    <property type="entry name" value="DNA repair protein MutS, domain I"/>
    <property type="match status" value="1"/>
</dbReference>
<evidence type="ECO:0000256" key="5">
    <source>
        <dbReference type="ARBA" id="ARBA00023125"/>
    </source>
</evidence>
<dbReference type="InterPro" id="IPR017261">
    <property type="entry name" value="DNA_mismatch_repair_MutS/MSH"/>
</dbReference>
<dbReference type="InterPro" id="IPR016151">
    <property type="entry name" value="DNA_mismatch_repair_MutS_N"/>
</dbReference>
<evidence type="ECO:0000256" key="6">
    <source>
        <dbReference type="PIRNR" id="PIRNR037677"/>
    </source>
</evidence>
<dbReference type="FunFam" id="1.10.1420.10:FF:000005">
    <property type="entry name" value="DNA mismatch repair protein"/>
    <property type="match status" value="1"/>
</dbReference>
<dbReference type="Pfam" id="PF05190">
    <property type="entry name" value="MutS_IV"/>
    <property type="match status" value="1"/>
</dbReference>
<evidence type="ECO:0000256" key="7">
    <source>
        <dbReference type="RuleBase" id="RU003756"/>
    </source>
</evidence>
<keyword evidence="3 6" id="KW-0227">DNA damage</keyword>
<dbReference type="GO" id="GO:0032301">
    <property type="term" value="C:MutSalpha complex"/>
    <property type="evidence" value="ECO:0007669"/>
    <property type="project" value="TreeGrafter"/>
</dbReference>
<protein>
    <recommendedName>
        <fullName evidence="6">DNA mismatch repair protein</fullName>
    </recommendedName>
</protein>
<evidence type="ECO:0000313" key="11">
    <source>
        <dbReference type="Proteomes" id="UP000694846"/>
    </source>
</evidence>
<evidence type="ECO:0000256" key="4">
    <source>
        <dbReference type="ARBA" id="ARBA00022840"/>
    </source>
</evidence>
<dbReference type="EMBL" id="GGMS01014759">
    <property type="protein sequence ID" value="MBY83962.1"/>
    <property type="molecule type" value="Transcribed_RNA"/>
</dbReference>
<dbReference type="InterPro" id="IPR045076">
    <property type="entry name" value="MutS"/>
</dbReference>
<proteinExistence type="inferred from homology"/>
<feature type="compositionally biased region" description="Acidic residues" evidence="8">
    <location>
        <begin position="103"/>
        <end position="115"/>
    </location>
</feature>
<dbReference type="InterPro" id="IPR027417">
    <property type="entry name" value="P-loop_NTPase"/>
</dbReference>
<keyword evidence="4 6" id="KW-0067">ATP-binding</keyword>
<feature type="region of interest" description="Disordered" evidence="8">
    <location>
        <begin position="13"/>
        <end position="192"/>
    </location>
</feature>
<feature type="compositionally biased region" description="Polar residues" evidence="8">
    <location>
        <begin position="35"/>
        <end position="55"/>
    </location>
</feature>
<dbReference type="PANTHER" id="PTHR11361:SF148">
    <property type="entry name" value="DNA MISMATCH REPAIR PROTEIN MSH6"/>
    <property type="match status" value="1"/>
</dbReference>
<dbReference type="Gene3D" id="3.40.50.300">
    <property type="entry name" value="P-loop containing nucleotide triphosphate hydrolases"/>
    <property type="match status" value="1"/>
</dbReference>
<dbReference type="InterPro" id="IPR007696">
    <property type="entry name" value="DNA_mismatch_repair_MutS_core"/>
</dbReference>
<feature type="compositionally biased region" description="Basic and acidic residues" evidence="8">
    <location>
        <begin position="116"/>
        <end position="127"/>
    </location>
</feature>
<dbReference type="Pfam" id="PF05188">
    <property type="entry name" value="MutS_II"/>
    <property type="match status" value="1"/>
</dbReference>
<dbReference type="InterPro" id="IPR007695">
    <property type="entry name" value="DNA_mismatch_repair_MutS-lik_N"/>
</dbReference>
<keyword evidence="6 7" id="KW-0234">DNA repair</keyword>
<dbReference type="FunFam" id="3.40.1170.10:FF:000002">
    <property type="entry name" value="DNA mismatch repair protein"/>
    <property type="match status" value="1"/>
</dbReference>
<evidence type="ECO:0000259" key="9">
    <source>
        <dbReference type="PROSITE" id="PS00486"/>
    </source>
</evidence>
<dbReference type="InterPro" id="IPR036678">
    <property type="entry name" value="MutS_con_dom_sf"/>
</dbReference>
<dbReference type="InterPro" id="IPR007861">
    <property type="entry name" value="DNA_mismatch_repair_MutS_clamp"/>
</dbReference>
<dbReference type="AlphaFoldDB" id="A0A2S2R3P4"/>
<evidence type="ECO:0000313" key="12">
    <source>
        <dbReference type="RefSeq" id="XP_025405184.1"/>
    </source>
</evidence>
<evidence type="ECO:0000256" key="1">
    <source>
        <dbReference type="ARBA" id="ARBA00006271"/>
    </source>
</evidence>
<feature type="compositionally biased region" description="Polar residues" evidence="8">
    <location>
        <begin position="176"/>
        <end position="187"/>
    </location>
</feature>
<evidence type="ECO:0000256" key="8">
    <source>
        <dbReference type="SAM" id="MobiDB-lite"/>
    </source>
</evidence>
<dbReference type="GO" id="GO:0140664">
    <property type="term" value="F:ATP-dependent DNA damage sensor activity"/>
    <property type="evidence" value="ECO:0007669"/>
    <property type="project" value="InterPro"/>
</dbReference>
<dbReference type="SMART" id="SM00534">
    <property type="entry name" value="MUTSac"/>
    <property type="match status" value="1"/>
</dbReference>
<comment type="similarity">
    <text evidence="1 6 7">Belongs to the DNA mismatch repair MutS family.</text>
</comment>
<dbReference type="SUPFAM" id="SSF52540">
    <property type="entry name" value="P-loop containing nucleoside triphosphate hydrolases"/>
    <property type="match status" value="1"/>
</dbReference>
<keyword evidence="5 6" id="KW-0238">DNA-binding</keyword>
<reference evidence="12" key="2">
    <citation type="submission" date="2025-04" db="UniProtKB">
        <authorList>
            <consortium name="RefSeq"/>
        </authorList>
    </citation>
    <scope>IDENTIFICATION</scope>
    <source>
        <tissue evidence="12">Whole body</tissue>
    </source>
</reference>
<dbReference type="PIRSF" id="PIRSF037677">
    <property type="entry name" value="DNA_mis_repair_Msh6"/>
    <property type="match status" value="1"/>
</dbReference>
<organism evidence="10">
    <name type="scientific">Sipha flava</name>
    <name type="common">yellow sugarcane aphid</name>
    <dbReference type="NCBI Taxonomy" id="143950"/>
    <lineage>
        <taxon>Eukaryota</taxon>
        <taxon>Metazoa</taxon>
        <taxon>Ecdysozoa</taxon>
        <taxon>Arthropoda</taxon>
        <taxon>Hexapoda</taxon>
        <taxon>Insecta</taxon>
        <taxon>Pterygota</taxon>
        <taxon>Neoptera</taxon>
        <taxon>Paraneoptera</taxon>
        <taxon>Hemiptera</taxon>
        <taxon>Sternorrhyncha</taxon>
        <taxon>Aphidomorpha</taxon>
        <taxon>Aphidoidea</taxon>
        <taxon>Aphididae</taxon>
        <taxon>Sipha</taxon>
    </lineage>
</organism>
<keyword evidence="2 6" id="KW-0547">Nucleotide-binding</keyword>
<gene>
    <name evidence="10" type="primary">Msh6_0</name>
    <name evidence="12" type="synonym">LOC112679546</name>
    <name evidence="10" type="ORF">g.177132</name>
</gene>
<accession>A0A2S2R3P4</accession>
<evidence type="ECO:0000256" key="2">
    <source>
        <dbReference type="ARBA" id="ARBA00022741"/>
    </source>
</evidence>
<dbReference type="SUPFAM" id="SSF55271">
    <property type="entry name" value="DNA repair protein MutS, domain I"/>
    <property type="match status" value="1"/>
</dbReference>
<dbReference type="Gene3D" id="3.30.420.110">
    <property type="entry name" value="MutS, connector domain"/>
    <property type="match status" value="1"/>
</dbReference>
<evidence type="ECO:0000313" key="10">
    <source>
        <dbReference type="EMBL" id="MBY83962.1"/>
    </source>
</evidence>
<feature type="compositionally biased region" description="Low complexity" evidence="8">
    <location>
        <begin position="13"/>
        <end position="34"/>
    </location>
</feature>
<dbReference type="PROSITE" id="PS00486">
    <property type="entry name" value="DNA_MISMATCH_REPAIR_2"/>
    <property type="match status" value="1"/>
</dbReference>
<keyword evidence="11" id="KW-1185">Reference proteome</keyword>
<dbReference type="SUPFAM" id="SSF48334">
    <property type="entry name" value="DNA repair protein MutS, domain III"/>
    <property type="match status" value="1"/>
</dbReference>
<dbReference type="Pfam" id="PF00488">
    <property type="entry name" value="MutS_V"/>
    <property type="match status" value="1"/>
</dbReference>
<dbReference type="GO" id="GO:0030983">
    <property type="term" value="F:mismatched DNA binding"/>
    <property type="evidence" value="ECO:0007669"/>
    <property type="project" value="UniProtKB-UniRule"/>
</dbReference>
<dbReference type="GO" id="GO:0005524">
    <property type="term" value="F:ATP binding"/>
    <property type="evidence" value="ECO:0007669"/>
    <property type="project" value="UniProtKB-UniRule"/>
</dbReference>
<dbReference type="SMART" id="SM00533">
    <property type="entry name" value="MUTSd"/>
    <property type="match status" value="1"/>
</dbReference>
<dbReference type="RefSeq" id="XP_025405184.1">
    <property type="nucleotide sequence ID" value="XM_025549399.1"/>
</dbReference>